<name>A0ABV0K9X3_9CYAN</name>
<organism evidence="1 2">
    <name type="scientific">Leptolyngbya subtilissima DQ-A4</name>
    <dbReference type="NCBI Taxonomy" id="2933933"/>
    <lineage>
        <taxon>Bacteria</taxon>
        <taxon>Bacillati</taxon>
        <taxon>Cyanobacteriota</taxon>
        <taxon>Cyanophyceae</taxon>
        <taxon>Leptolyngbyales</taxon>
        <taxon>Leptolyngbyaceae</taxon>
        <taxon>Leptolyngbya group</taxon>
        <taxon>Leptolyngbya</taxon>
    </lineage>
</organism>
<keyword evidence="2" id="KW-1185">Reference proteome</keyword>
<comment type="caution">
    <text evidence="1">The sequence shown here is derived from an EMBL/GenBank/DDBJ whole genome shotgun (WGS) entry which is preliminary data.</text>
</comment>
<accession>A0ABV0K9X3</accession>
<evidence type="ECO:0000313" key="2">
    <source>
        <dbReference type="Proteomes" id="UP001482513"/>
    </source>
</evidence>
<dbReference type="EMBL" id="JAMPKX010000013">
    <property type="protein sequence ID" value="MEP0949582.1"/>
    <property type="molecule type" value="Genomic_DNA"/>
</dbReference>
<evidence type="ECO:0000313" key="1">
    <source>
        <dbReference type="EMBL" id="MEP0949582.1"/>
    </source>
</evidence>
<gene>
    <name evidence="1" type="ORF">NC992_22075</name>
</gene>
<reference evidence="1 2" key="1">
    <citation type="submission" date="2022-04" db="EMBL/GenBank/DDBJ databases">
        <title>Positive selection, recombination, and allopatry shape intraspecific diversity of widespread and dominant cyanobacteria.</title>
        <authorList>
            <person name="Wei J."/>
            <person name="Shu W."/>
            <person name="Hu C."/>
        </authorList>
    </citation>
    <scope>NUCLEOTIDE SEQUENCE [LARGE SCALE GENOMIC DNA]</scope>
    <source>
        <strain evidence="1 2">DQ-A4</strain>
    </source>
</reference>
<dbReference type="Proteomes" id="UP001482513">
    <property type="component" value="Unassembled WGS sequence"/>
</dbReference>
<protein>
    <submittedName>
        <fullName evidence="1">Uncharacterized protein</fullName>
    </submittedName>
</protein>
<proteinExistence type="predicted"/>
<sequence>MARFLTRRYVAVTWFEALRLAALDQTPWSNIRQAEEVQLLHREEWWAWWSDEQLTTAIGLPESLCPETLSTDAVSLISEVWESFSPAPQCGWGTLARVKEVLRRTNWSHPQGTVPESRAVTELLIVRFTDDSEGVLQCWRRALGEGYECHIELIQ</sequence>
<dbReference type="RefSeq" id="WP_190707016.1">
    <property type="nucleotide sequence ID" value="NZ_JAMPKX010000013.1"/>
</dbReference>